<feature type="region of interest" description="Disordered" evidence="1">
    <location>
        <begin position="1"/>
        <end position="72"/>
    </location>
</feature>
<dbReference type="RefSeq" id="WP_352558444.1">
    <property type="nucleotide sequence ID" value="NZ_JAMYQB010000010.1"/>
</dbReference>
<accession>A0ABV1Z052</accession>
<name>A0ABV1Z052_9HYPH</name>
<proteinExistence type="predicted"/>
<dbReference type="EMBL" id="JAMYQB010000010">
    <property type="protein sequence ID" value="MER9405315.1"/>
    <property type="molecule type" value="Genomic_DNA"/>
</dbReference>
<protein>
    <submittedName>
        <fullName evidence="2">Uncharacterized protein</fullName>
    </submittedName>
</protein>
<reference evidence="2 3" key="1">
    <citation type="journal article" date="2024" name="Proc. Natl. Acad. Sci. U.S.A.">
        <title>The evolutionary genomics of adaptation to stress in wild rhizobium bacteria.</title>
        <authorList>
            <person name="Kehlet-Delgado H."/>
            <person name="Montoya A.P."/>
            <person name="Jensen K.T."/>
            <person name="Wendlandt C.E."/>
            <person name="Dexheimer C."/>
            <person name="Roberts M."/>
            <person name="Torres Martinez L."/>
            <person name="Friesen M.L."/>
            <person name="Griffitts J.S."/>
            <person name="Porter S.S."/>
        </authorList>
    </citation>
    <scope>NUCLEOTIDE SEQUENCE [LARGE SCALE GENOMIC DNA]</scope>
    <source>
        <strain evidence="2 3">M0641</strain>
    </source>
</reference>
<gene>
    <name evidence="2" type="ORF">NKI36_14830</name>
</gene>
<evidence type="ECO:0000256" key="1">
    <source>
        <dbReference type="SAM" id="MobiDB-lite"/>
    </source>
</evidence>
<feature type="compositionally biased region" description="Basic and acidic residues" evidence="1">
    <location>
        <begin position="14"/>
        <end position="36"/>
    </location>
</feature>
<organism evidence="2 3">
    <name type="scientific">Mesorhizobium caraganae</name>
    <dbReference type="NCBI Taxonomy" id="483206"/>
    <lineage>
        <taxon>Bacteria</taxon>
        <taxon>Pseudomonadati</taxon>
        <taxon>Pseudomonadota</taxon>
        <taxon>Alphaproteobacteria</taxon>
        <taxon>Hyphomicrobiales</taxon>
        <taxon>Phyllobacteriaceae</taxon>
        <taxon>Mesorhizobium</taxon>
    </lineage>
</organism>
<sequence>MANREAVMANKTRRTTERPPEQDAKGQSEKNHKGGKNDGVASANPRVISGNKDGDATFPIKVKGPKKSPEAL</sequence>
<evidence type="ECO:0000313" key="2">
    <source>
        <dbReference type="EMBL" id="MER9405315.1"/>
    </source>
</evidence>
<comment type="caution">
    <text evidence="2">The sequence shown here is derived from an EMBL/GenBank/DDBJ whole genome shotgun (WGS) entry which is preliminary data.</text>
</comment>
<keyword evidence="3" id="KW-1185">Reference proteome</keyword>
<dbReference type="Proteomes" id="UP001433071">
    <property type="component" value="Unassembled WGS sequence"/>
</dbReference>
<evidence type="ECO:0000313" key="3">
    <source>
        <dbReference type="Proteomes" id="UP001433071"/>
    </source>
</evidence>